<keyword evidence="2" id="KW-0597">Phosphoprotein</keyword>
<dbReference type="PANTHER" id="PTHR14978:SF0">
    <property type="entry name" value="BETA-CATENIN-LIKE PROTEIN 1"/>
    <property type="match status" value="1"/>
</dbReference>
<organism evidence="7 8">
    <name type="scientific">Golovinomyces cichoracearum</name>
    <dbReference type="NCBI Taxonomy" id="62708"/>
    <lineage>
        <taxon>Eukaryota</taxon>
        <taxon>Fungi</taxon>
        <taxon>Dikarya</taxon>
        <taxon>Ascomycota</taxon>
        <taxon>Pezizomycotina</taxon>
        <taxon>Leotiomycetes</taxon>
        <taxon>Erysiphales</taxon>
        <taxon>Erysiphaceae</taxon>
        <taxon>Golovinomyces</taxon>
    </lineage>
</organism>
<dbReference type="FunFam" id="1.25.10.10:FF:001136">
    <property type="entry name" value="Beta-catenin-like protein 1"/>
    <property type="match status" value="1"/>
</dbReference>
<gene>
    <name evidence="7" type="ORF">GcM1_212063</name>
</gene>
<dbReference type="AlphaFoldDB" id="A0A420IV09"/>
<comment type="subcellular location">
    <subcellularLocation>
        <location evidence="1">Nucleus</location>
    </subcellularLocation>
</comment>
<dbReference type="SUPFAM" id="SSF48371">
    <property type="entry name" value="ARM repeat"/>
    <property type="match status" value="1"/>
</dbReference>
<evidence type="ECO:0000256" key="5">
    <source>
        <dbReference type="ARBA" id="ARBA00023242"/>
    </source>
</evidence>
<accession>A0A420IV09</accession>
<feature type="domain" description="Beta-catenin-like protein 1 N-terminal" evidence="6">
    <location>
        <begin position="1"/>
        <end position="52"/>
    </location>
</feature>
<evidence type="ECO:0000256" key="3">
    <source>
        <dbReference type="ARBA" id="ARBA00022737"/>
    </source>
</evidence>
<dbReference type="Pfam" id="PF08216">
    <property type="entry name" value="CTNNBL"/>
    <property type="match status" value="1"/>
</dbReference>
<evidence type="ECO:0000256" key="4">
    <source>
        <dbReference type="ARBA" id="ARBA00023054"/>
    </source>
</evidence>
<dbReference type="InterPro" id="IPR039678">
    <property type="entry name" value="CTNNBL1"/>
</dbReference>
<evidence type="ECO:0000313" key="7">
    <source>
        <dbReference type="EMBL" id="RKF78371.1"/>
    </source>
</evidence>
<keyword evidence="5" id="KW-0539">Nucleus</keyword>
<protein>
    <submittedName>
        <fullName evidence="7">Beta-catenin-like protein 1-like protein</fullName>
    </submittedName>
</protein>
<evidence type="ECO:0000256" key="2">
    <source>
        <dbReference type="ARBA" id="ARBA00022553"/>
    </source>
</evidence>
<name>A0A420IV09_9PEZI</name>
<dbReference type="GO" id="GO:0005681">
    <property type="term" value="C:spliceosomal complex"/>
    <property type="evidence" value="ECO:0007669"/>
    <property type="project" value="TreeGrafter"/>
</dbReference>
<evidence type="ECO:0000313" key="8">
    <source>
        <dbReference type="Proteomes" id="UP000285326"/>
    </source>
</evidence>
<dbReference type="Gene3D" id="1.25.10.10">
    <property type="entry name" value="Leucine-rich Repeat Variant"/>
    <property type="match status" value="1"/>
</dbReference>
<sequence length="442" mass="49556">MESEADLHSEIKALSILSENPELYEEIVKLGSIDSLVNLLSHENTDIAIDVVEVISELTDDSLEAEQSQWEVIVNAMLEADLLSLLSSNFKRFDEKHESDRCGVFHSINILENLASMASLAEKIGKQSNILDWLVERVRKRESPLSQNTQYSAELIAILLQSSSLNVKKFCDIDGVNCFLEILANYRHVNPVKGTEEEEYVENLFDALTCVVNSPEGKFKFVEAEGVELCLIMIKNGKMSKSRALRLLDHSLGSLDALEVCERLLEAGGLKIIFSIFMKKEDGSSIEHLLGIFSSLLKLLTANSAYRIRTLAKFVEKDYEKIIKLVKLRREYASRVKSIDEDIKKEQEGLDVKIIESIADGCLSKRLDAGLFCLQTIDVILAWLVAEDDGASKRVRSLLAENGETLKIISETLNEQIAAVVGDTEEETMTRDMLMTLVKFLT</sequence>
<dbReference type="GO" id="GO:0010467">
    <property type="term" value="P:gene expression"/>
    <property type="evidence" value="ECO:0007669"/>
    <property type="project" value="UniProtKB-ARBA"/>
</dbReference>
<proteinExistence type="predicted"/>
<dbReference type="InterPro" id="IPR011989">
    <property type="entry name" value="ARM-like"/>
</dbReference>
<keyword evidence="4" id="KW-0175">Coiled coil</keyword>
<evidence type="ECO:0000259" key="6">
    <source>
        <dbReference type="SMART" id="SM01156"/>
    </source>
</evidence>
<dbReference type="PANTHER" id="PTHR14978">
    <property type="entry name" value="BETA-CATENIN-LIKE PROTEIN 1 NUCLEAR ASSOCIATED PROTEIN"/>
    <property type="match status" value="1"/>
</dbReference>
<comment type="caution">
    <text evidence="7">The sequence shown here is derived from an EMBL/GenBank/DDBJ whole genome shotgun (WGS) entry which is preliminary data.</text>
</comment>
<evidence type="ECO:0000256" key="1">
    <source>
        <dbReference type="ARBA" id="ARBA00004123"/>
    </source>
</evidence>
<dbReference type="InterPro" id="IPR013180">
    <property type="entry name" value="CTNNBL1_N"/>
</dbReference>
<dbReference type="Proteomes" id="UP000285326">
    <property type="component" value="Unassembled WGS sequence"/>
</dbReference>
<dbReference type="InterPro" id="IPR016024">
    <property type="entry name" value="ARM-type_fold"/>
</dbReference>
<dbReference type="SMART" id="SM01156">
    <property type="entry name" value="DUF1716"/>
    <property type="match status" value="1"/>
</dbReference>
<keyword evidence="3" id="KW-0677">Repeat</keyword>
<reference evidence="7 8" key="1">
    <citation type="journal article" date="2018" name="BMC Genomics">
        <title>Comparative genome analyses reveal sequence features reflecting distinct modes of host-adaptation between dicot and monocot powdery mildew.</title>
        <authorList>
            <person name="Wu Y."/>
            <person name="Ma X."/>
            <person name="Pan Z."/>
            <person name="Kale S.D."/>
            <person name="Song Y."/>
            <person name="King H."/>
            <person name="Zhang Q."/>
            <person name="Presley C."/>
            <person name="Deng X."/>
            <person name="Wei C.I."/>
            <person name="Xiao S."/>
        </authorList>
    </citation>
    <scope>NUCLEOTIDE SEQUENCE [LARGE SCALE GENOMIC DNA]</scope>
    <source>
        <strain evidence="7">UMSG1</strain>
    </source>
</reference>
<dbReference type="EMBL" id="MCBS01021206">
    <property type="protein sequence ID" value="RKF78371.1"/>
    <property type="molecule type" value="Genomic_DNA"/>
</dbReference>